<keyword evidence="3" id="KW-1185">Reference proteome</keyword>
<dbReference type="EMBL" id="JANEYF010001716">
    <property type="protein sequence ID" value="KAJ8958768.1"/>
    <property type="molecule type" value="Genomic_DNA"/>
</dbReference>
<dbReference type="Proteomes" id="UP001162156">
    <property type="component" value="Unassembled WGS sequence"/>
</dbReference>
<accession>A0AAV8Z3U0</accession>
<organism evidence="2 3">
    <name type="scientific">Rhamnusium bicolor</name>
    <dbReference type="NCBI Taxonomy" id="1586634"/>
    <lineage>
        <taxon>Eukaryota</taxon>
        <taxon>Metazoa</taxon>
        <taxon>Ecdysozoa</taxon>
        <taxon>Arthropoda</taxon>
        <taxon>Hexapoda</taxon>
        <taxon>Insecta</taxon>
        <taxon>Pterygota</taxon>
        <taxon>Neoptera</taxon>
        <taxon>Endopterygota</taxon>
        <taxon>Coleoptera</taxon>
        <taxon>Polyphaga</taxon>
        <taxon>Cucujiformia</taxon>
        <taxon>Chrysomeloidea</taxon>
        <taxon>Cerambycidae</taxon>
        <taxon>Lepturinae</taxon>
        <taxon>Rhagiini</taxon>
        <taxon>Rhamnusium</taxon>
    </lineage>
</organism>
<evidence type="ECO:0000256" key="1">
    <source>
        <dbReference type="SAM" id="Phobius"/>
    </source>
</evidence>
<gene>
    <name evidence="2" type="ORF">NQ314_006367</name>
</gene>
<keyword evidence="1" id="KW-0812">Transmembrane</keyword>
<keyword evidence="1" id="KW-1133">Transmembrane helix</keyword>
<reference evidence="2" key="1">
    <citation type="journal article" date="2023" name="Insect Mol. Biol.">
        <title>Genome sequencing provides insights into the evolution of gene families encoding plant cell wall-degrading enzymes in longhorned beetles.</title>
        <authorList>
            <person name="Shin N.R."/>
            <person name="Okamura Y."/>
            <person name="Kirsch R."/>
            <person name="Pauchet Y."/>
        </authorList>
    </citation>
    <scope>NUCLEOTIDE SEQUENCE</scope>
    <source>
        <strain evidence="2">RBIC_L_NR</strain>
    </source>
</reference>
<comment type="caution">
    <text evidence="2">The sequence shown here is derived from an EMBL/GenBank/DDBJ whole genome shotgun (WGS) entry which is preliminary data.</text>
</comment>
<dbReference type="AlphaFoldDB" id="A0AAV8Z3U0"/>
<sequence>MTDEPQDVHDGIVIGSDDSDIAGDFKMPSQEELLKVIENMPGLNEETKQELREGILRRGQLGEAAAQFLPPAKIAEENVKNTSLEVIMLLSLISFVFLVLGEILCVNYYIVIWRNVSAV</sequence>
<keyword evidence="1" id="KW-0472">Membrane</keyword>
<name>A0AAV8Z3U0_9CUCU</name>
<evidence type="ECO:0000313" key="2">
    <source>
        <dbReference type="EMBL" id="KAJ8958768.1"/>
    </source>
</evidence>
<proteinExistence type="predicted"/>
<feature type="transmembrane region" description="Helical" evidence="1">
    <location>
        <begin position="86"/>
        <end position="110"/>
    </location>
</feature>
<evidence type="ECO:0000313" key="3">
    <source>
        <dbReference type="Proteomes" id="UP001162156"/>
    </source>
</evidence>
<protein>
    <submittedName>
        <fullName evidence="2">Uncharacterized protein</fullName>
    </submittedName>
</protein>